<dbReference type="AlphaFoldDB" id="A0A4Q0UBA3"/>
<dbReference type="InterPro" id="IPR009061">
    <property type="entry name" value="DNA-bd_dom_put_sf"/>
</dbReference>
<dbReference type="Gene3D" id="1.10.1660.10">
    <property type="match status" value="1"/>
</dbReference>
<comment type="caution">
    <text evidence="2">The sequence shown here is derived from an EMBL/GenBank/DDBJ whole genome shotgun (WGS) entry which is preliminary data.</text>
</comment>
<dbReference type="Proteomes" id="UP000711407">
    <property type="component" value="Unassembled WGS sequence"/>
</dbReference>
<protein>
    <submittedName>
        <fullName evidence="2">MerR family transcriptional regulator</fullName>
    </submittedName>
</protein>
<dbReference type="PANTHER" id="PTHR30204">
    <property type="entry name" value="REDOX-CYCLING DRUG-SENSING TRANSCRIPTIONAL ACTIVATOR SOXR"/>
    <property type="match status" value="1"/>
</dbReference>
<evidence type="ECO:0000313" key="3">
    <source>
        <dbReference type="Proteomes" id="UP000711407"/>
    </source>
</evidence>
<sequence>MKDNIEKRFYKTSEVAGILNIPATTLRYWETEFPKLSPRRTRTGQRLYTPADIRKVEMINYLLKVKGLKIEAAKAYLKDNPSGRTKEADIVLRLRDIKNTLESLIANL</sequence>
<dbReference type="PANTHER" id="PTHR30204:SF15">
    <property type="entry name" value="BLL5018 PROTEIN"/>
    <property type="match status" value="1"/>
</dbReference>
<proteinExistence type="predicted"/>
<name>A0A4Q0UBA3_9BACT</name>
<keyword evidence="1" id="KW-0238">DNA-binding</keyword>
<accession>A0A4Q0UBA3</accession>
<reference evidence="2" key="2">
    <citation type="submission" date="2021-09" db="EMBL/GenBank/DDBJ databases">
        <authorList>
            <person name="Gilroy R."/>
        </authorList>
    </citation>
    <scope>NUCLEOTIDE SEQUENCE</scope>
    <source>
        <strain evidence="2">4100</strain>
    </source>
</reference>
<gene>
    <name evidence="2" type="ORF">K8V47_02770</name>
</gene>
<dbReference type="GO" id="GO:0003700">
    <property type="term" value="F:DNA-binding transcription factor activity"/>
    <property type="evidence" value="ECO:0007669"/>
    <property type="project" value="InterPro"/>
</dbReference>
<dbReference type="SMART" id="SM00422">
    <property type="entry name" value="HTH_MERR"/>
    <property type="match status" value="1"/>
</dbReference>
<dbReference type="SUPFAM" id="SSF46955">
    <property type="entry name" value="Putative DNA-binding domain"/>
    <property type="match status" value="1"/>
</dbReference>
<dbReference type="EMBL" id="DYXT01000017">
    <property type="protein sequence ID" value="HJE38673.1"/>
    <property type="molecule type" value="Genomic_DNA"/>
</dbReference>
<organism evidence="2 3">
    <name type="scientific">Candidatus Amulumruptor caecigallinarius</name>
    <dbReference type="NCBI Taxonomy" id="2109911"/>
    <lineage>
        <taxon>Bacteria</taxon>
        <taxon>Pseudomonadati</taxon>
        <taxon>Bacteroidota</taxon>
        <taxon>Bacteroidia</taxon>
        <taxon>Bacteroidales</taxon>
        <taxon>Muribaculaceae</taxon>
        <taxon>Candidatus Amulumruptor</taxon>
    </lineage>
</organism>
<dbReference type="InterPro" id="IPR047057">
    <property type="entry name" value="MerR_fam"/>
</dbReference>
<reference evidence="2" key="1">
    <citation type="journal article" date="2021" name="PeerJ">
        <title>Extensive microbial diversity within the chicken gut microbiome revealed by metagenomics and culture.</title>
        <authorList>
            <person name="Gilroy R."/>
            <person name="Ravi A."/>
            <person name="Getino M."/>
            <person name="Pursley I."/>
            <person name="Horton D.L."/>
            <person name="Alikhan N.F."/>
            <person name="Baker D."/>
            <person name="Gharbi K."/>
            <person name="Hall N."/>
            <person name="Watson M."/>
            <person name="Adriaenssens E.M."/>
            <person name="Foster-Nyarko E."/>
            <person name="Jarju S."/>
            <person name="Secka A."/>
            <person name="Antonio M."/>
            <person name="Oren A."/>
            <person name="Chaudhuri R.R."/>
            <person name="La Ragione R."/>
            <person name="Hildebrand F."/>
            <person name="Pallen M.J."/>
        </authorList>
    </citation>
    <scope>NUCLEOTIDE SEQUENCE</scope>
    <source>
        <strain evidence="2">4100</strain>
    </source>
</reference>
<dbReference type="GO" id="GO:0003677">
    <property type="term" value="F:DNA binding"/>
    <property type="evidence" value="ECO:0007669"/>
    <property type="project" value="UniProtKB-KW"/>
</dbReference>
<dbReference type="InterPro" id="IPR000551">
    <property type="entry name" value="MerR-type_HTH_dom"/>
</dbReference>
<dbReference type="Pfam" id="PF13411">
    <property type="entry name" value="MerR_1"/>
    <property type="match status" value="1"/>
</dbReference>
<evidence type="ECO:0000256" key="1">
    <source>
        <dbReference type="ARBA" id="ARBA00023125"/>
    </source>
</evidence>
<dbReference type="PROSITE" id="PS50937">
    <property type="entry name" value="HTH_MERR_2"/>
    <property type="match status" value="1"/>
</dbReference>
<evidence type="ECO:0000313" key="2">
    <source>
        <dbReference type="EMBL" id="HJE38673.1"/>
    </source>
</evidence>